<name>A0A6A6V3X7_9PLEO</name>
<accession>A0A6A6V3X7</accession>
<dbReference type="EMBL" id="MU006593">
    <property type="protein sequence ID" value="KAF2743887.1"/>
    <property type="molecule type" value="Genomic_DNA"/>
</dbReference>
<organism evidence="1 2">
    <name type="scientific">Sporormia fimetaria CBS 119925</name>
    <dbReference type="NCBI Taxonomy" id="1340428"/>
    <lineage>
        <taxon>Eukaryota</taxon>
        <taxon>Fungi</taxon>
        <taxon>Dikarya</taxon>
        <taxon>Ascomycota</taxon>
        <taxon>Pezizomycotina</taxon>
        <taxon>Dothideomycetes</taxon>
        <taxon>Pleosporomycetidae</taxon>
        <taxon>Pleosporales</taxon>
        <taxon>Sporormiaceae</taxon>
        <taxon>Sporormia</taxon>
    </lineage>
</organism>
<sequence length="222" mass="26272">MLRFVNKQLYEETAGLELQYNSQLTVVGGGEARIPTARKFLSYARVPYIQKHLHCVKKIVLCSPHDATKYGKDRDTRTDFLELSDFCRHRPSVTVQYVFQSMTFSPEQPTMLSIHNMIRMRVLFRPLSASLVDEVLVRRLQEGILDRLNSWTRGRKRRRECIEEMSREDWHRRMGVANLRFFPNCTSLEGFESLWAEYQRWEGFPVSGFFEVHVKDWIENGF</sequence>
<evidence type="ECO:0000313" key="1">
    <source>
        <dbReference type="EMBL" id="KAF2743887.1"/>
    </source>
</evidence>
<proteinExistence type="predicted"/>
<evidence type="ECO:0000313" key="2">
    <source>
        <dbReference type="Proteomes" id="UP000799440"/>
    </source>
</evidence>
<dbReference type="OrthoDB" id="4790878at2759"/>
<protein>
    <submittedName>
        <fullName evidence="1">Uncharacterized protein</fullName>
    </submittedName>
</protein>
<gene>
    <name evidence="1" type="ORF">M011DRAFT_489418</name>
</gene>
<keyword evidence="2" id="KW-1185">Reference proteome</keyword>
<reference evidence="1" key="1">
    <citation type="journal article" date="2020" name="Stud. Mycol.">
        <title>101 Dothideomycetes genomes: a test case for predicting lifestyles and emergence of pathogens.</title>
        <authorList>
            <person name="Haridas S."/>
            <person name="Albert R."/>
            <person name="Binder M."/>
            <person name="Bloem J."/>
            <person name="Labutti K."/>
            <person name="Salamov A."/>
            <person name="Andreopoulos B."/>
            <person name="Baker S."/>
            <person name="Barry K."/>
            <person name="Bills G."/>
            <person name="Bluhm B."/>
            <person name="Cannon C."/>
            <person name="Castanera R."/>
            <person name="Culley D."/>
            <person name="Daum C."/>
            <person name="Ezra D."/>
            <person name="Gonzalez J."/>
            <person name="Henrissat B."/>
            <person name="Kuo A."/>
            <person name="Liang C."/>
            <person name="Lipzen A."/>
            <person name="Lutzoni F."/>
            <person name="Magnuson J."/>
            <person name="Mondo S."/>
            <person name="Nolan M."/>
            <person name="Ohm R."/>
            <person name="Pangilinan J."/>
            <person name="Park H.-J."/>
            <person name="Ramirez L."/>
            <person name="Alfaro M."/>
            <person name="Sun H."/>
            <person name="Tritt A."/>
            <person name="Yoshinaga Y."/>
            <person name="Zwiers L.-H."/>
            <person name="Turgeon B."/>
            <person name="Goodwin S."/>
            <person name="Spatafora J."/>
            <person name="Crous P."/>
            <person name="Grigoriev I."/>
        </authorList>
    </citation>
    <scope>NUCLEOTIDE SEQUENCE</scope>
    <source>
        <strain evidence="1">CBS 119925</strain>
    </source>
</reference>
<dbReference type="Proteomes" id="UP000799440">
    <property type="component" value="Unassembled WGS sequence"/>
</dbReference>
<dbReference type="AlphaFoldDB" id="A0A6A6V3X7"/>